<comment type="caution">
    <text evidence="1">The sequence shown here is derived from an EMBL/GenBank/DDBJ whole genome shotgun (WGS) entry which is preliminary data.</text>
</comment>
<dbReference type="EMBL" id="BPLR01013752">
    <property type="protein sequence ID" value="GIY63514.1"/>
    <property type="molecule type" value="Genomic_DNA"/>
</dbReference>
<reference evidence="1 2" key="1">
    <citation type="submission" date="2021-06" db="EMBL/GenBank/DDBJ databases">
        <title>Caerostris extrusa draft genome.</title>
        <authorList>
            <person name="Kono N."/>
            <person name="Arakawa K."/>
        </authorList>
    </citation>
    <scope>NUCLEOTIDE SEQUENCE [LARGE SCALE GENOMIC DNA]</scope>
</reference>
<gene>
    <name evidence="1" type="ORF">CEXT_435601</name>
</gene>
<sequence>MDLKKCVTTFSTSEGELFLSRWTLRRKWKEKSDFPIAKKTMDLPIAKRNGSEFSKFRITILRKYCPSYLIRNGKSLFKNSYRPAGILFRASVSLLMSEPSVDTLVPGGQLSGSLSIEVVFGWKKSQEIPVEPQHKTPRNISTGCKCLLLRASMTLK</sequence>
<name>A0AAV4V1D7_CAEEX</name>
<accession>A0AAV4V1D7</accession>
<dbReference type="AlphaFoldDB" id="A0AAV4V1D7"/>
<evidence type="ECO:0000313" key="1">
    <source>
        <dbReference type="EMBL" id="GIY63514.1"/>
    </source>
</evidence>
<protein>
    <submittedName>
        <fullName evidence="1">Uncharacterized protein</fullName>
    </submittedName>
</protein>
<evidence type="ECO:0000313" key="2">
    <source>
        <dbReference type="Proteomes" id="UP001054945"/>
    </source>
</evidence>
<keyword evidence="2" id="KW-1185">Reference proteome</keyword>
<organism evidence="1 2">
    <name type="scientific">Caerostris extrusa</name>
    <name type="common">Bark spider</name>
    <name type="synonym">Caerostris bankana</name>
    <dbReference type="NCBI Taxonomy" id="172846"/>
    <lineage>
        <taxon>Eukaryota</taxon>
        <taxon>Metazoa</taxon>
        <taxon>Ecdysozoa</taxon>
        <taxon>Arthropoda</taxon>
        <taxon>Chelicerata</taxon>
        <taxon>Arachnida</taxon>
        <taxon>Araneae</taxon>
        <taxon>Araneomorphae</taxon>
        <taxon>Entelegynae</taxon>
        <taxon>Araneoidea</taxon>
        <taxon>Araneidae</taxon>
        <taxon>Caerostris</taxon>
    </lineage>
</organism>
<proteinExistence type="predicted"/>
<dbReference type="Proteomes" id="UP001054945">
    <property type="component" value="Unassembled WGS sequence"/>
</dbReference>